<organism evidence="1 2">
    <name type="scientific">Epicoccum nigrum</name>
    <name type="common">Soil fungus</name>
    <name type="synonym">Epicoccum purpurascens</name>
    <dbReference type="NCBI Taxonomy" id="105696"/>
    <lineage>
        <taxon>Eukaryota</taxon>
        <taxon>Fungi</taxon>
        <taxon>Dikarya</taxon>
        <taxon>Ascomycota</taxon>
        <taxon>Pezizomycotina</taxon>
        <taxon>Dothideomycetes</taxon>
        <taxon>Pleosporomycetidae</taxon>
        <taxon>Pleosporales</taxon>
        <taxon>Pleosporineae</taxon>
        <taxon>Didymellaceae</taxon>
        <taxon>Epicoccum</taxon>
    </lineage>
</organism>
<dbReference type="InParanoid" id="A0A1Y2MDJ7"/>
<gene>
    <name evidence="1" type="ORF">B5807_00534</name>
</gene>
<dbReference type="EMBL" id="KZ107838">
    <property type="protein sequence ID" value="OSS53547.1"/>
    <property type="molecule type" value="Genomic_DNA"/>
</dbReference>
<evidence type="ECO:0000313" key="1">
    <source>
        <dbReference type="EMBL" id="OSS53547.1"/>
    </source>
</evidence>
<name>A0A1Y2MDJ7_EPING</name>
<accession>A0A1Y2MDJ7</accession>
<sequence length="308" mass="32889">MAFHILAEPLLLEQPRPHAAHLLRPRAVQLLNPKDLLNGRPVRNLEQHHAKRVQVEALEEPQPGLRRGVAVDVRARIVRGPLRHVVALRRAGVLEARDVGVGEVGGAGGAVPEEEDVGGAEAFVQPIDGVESLDCLREEPHQCDAVRERGHVGVEEGAESGGALCFGDRGGLCEDEAEAAVVVVVEVAQAFWGAELDDLVHFAEEGGKGGDALVDDGVGTVGVTGTEVGDLPFDPYALVVVGALCTLCFFDIFQVLCQLDIVELYLSVLDFVGGVVQVDKLGEAGSDVSDSIQTFRLQVHRRELCQSC</sequence>
<keyword evidence="2" id="KW-1185">Reference proteome</keyword>
<dbReference type="Proteomes" id="UP000193240">
    <property type="component" value="Unassembled WGS sequence"/>
</dbReference>
<proteinExistence type="predicted"/>
<evidence type="ECO:0000313" key="2">
    <source>
        <dbReference type="Proteomes" id="UP000193240"/>
    </source>
</evidence>
<reference evidence="1 2" key="1">
    <citation type="journal article" date="2017" name="Genome Announc.">
        <title>Genome sequence of the saprophytic ascomycete Epicoccum nigrum ICMP 19927 strain isolated from New Zealand.</title>
        <authorList>
            <person name="Fokin M."/>
            <person name="Fleetwood D."/>
            <person name="Weir B.S."/>
            <person name="Villas-Boas S.G."/>
        </authorList>
    </citation>
    <scope>NUCLEOTIDE SEQUENCE [LARGE SCALE GENOMIC DNA]</scope>
    <source>
        <strain evidence="1 2">ICMP 19927</strain>
    </source>
</reference>
<protein>
    <submittedName>
        <fullName evidence="1">Uncharacterized protein</fullName>
    </submittedName>
</protein>
<dbReference type="AlphaFoldDB" id="A0A1Y2MDJ7"/>